<reference evidence="8 9" key="1">
    <citation type="submission" date="2019-02" db="EMBL/GenBank/DDBJ databases">
        <title>Draft genome sequences of novel Actinobacteria.</title>
        <authorList>
            <person name="Sahin N."/>
            <person name="Ay H."/>
            <person name="Saygin H."/>
        </authorList>
    </citation>
    <scope>NUCLEOTIDE SEQUENCE [LARGE SCALE GENOMIC DNA]</scope>
    <source>
        <strain evidence="8 9">8K307</strain>
    </source>
</reference>
<dbReference type="InterPro" id="IPR009003">
    <property type="entry name" value="Peptidase_S1_PA"/>
</dbReference>
<evidence type="ECO:0000313" key="8">
    <source>
        <dbReference type="EMBL" id="TDD65476.1"/>
    </source>
</evidence>
<dbReference type="PRINTS" id="PR00839">
    <property type="entry name" value="V8PROTEASE"/>
</dbReference>
<keyword evidence="2 6" id="KW-0645">Protease</keyword>
<gene>
    <name evidence="8" type="ORF">E1262_25180</name>
</gene>
<dbReference type="OrthoDB" id="104542at2"/>
<keyword evidence="3" id="KW-0732">Signal</keyword>
<dbReference type="GO" id="GO:0006508">
    <property type="term" value="P:proteolysis"/>
    <property type="evidence" value="ECO:0007669"/>
    <property type="project" value="UniProtKB-KW"/>
</dbReference>
<dbReference type="SUPFAM" id="SSF50494">
    <property type="entry name" value="Trypsin-like serine proteases"/>
    <property type="match status" value="1"/>
</dbReference>
<dbReference type="GO" id="GO:0008236">
    <property type="term" value="F:serine-type peptidase activity"/>
    <property type="evidence" value="ECO:0007669"/>
    <property type="project" value="UniProtKB-KW"/>
</dbReference>
<dbReference type="Pfam" id="PF13365">
    <property type="entry name" value="Trypsin_2"/>
    <property type="match status" value="1"/>
</dbReference>
<dbReference type="InterPro" id="IPR008256">
    <property type="entry name" value="Peptidase_S1B"/>
</dbReference>
<accession>A0A4R5A3P0</accession>
<organism evidence="8 9">
    <name type="scientific">Jiangella aurantiaca</name>
    <dbReference type="NCBI Taxonomy" id="2530373"/>
    <lineage>
        <taxon>Bacteria</taxon>
        <taxon>Bacillati</taxon>
        <taxon>Actinomycetota</taxon>
        <taxon>Actinomycetes</taxon>
        <taxon>Jiangellales</taxon>
        <taxon>Jiangellaceae</taxon>
        <taxon>Jiangella</taxon>
    </lineage>
</organism>
<keyword evidence="4 6" id="KW-0378">Hydrolase</keyword>
<keyword evidence="9" id="KW-1185">Reference proteome</keyword>
<evidence type="ECO:0000256" key="5">
    <source>
        <dbReference type="ARBA" id="ARBA00022825"/>
    </source>
</evidence>
<sequence>MSEYLSPDDVDAVRDAALAAYPDPQWRPVLFQGVLPLYVATLPQLPIPAAQITSDLMRMNGVERLVDGRVPLQLWLHNAARNTAEAGPREVFEQARDQVSRAAAGEPDLGAATEADLPEEIVFGDDTVPFGFLAGGTAAGRAVGRIVVPPYQDGAPRTNPDGGSAHPHAGTAWLIAPDLVITNHHVINARSAIDGPAPRASDADLALQAEHAVVLFDYDEDASAGVEAACSGIVAWSLDLDYAVARLAADSGRSPIPIRADPLKAELAQNVAVNVIQHPEGKPKRIGLRNNVVYDTTDLDVRYFTDTQRGSSGSPVLTDGWTACALHRGARRVDVKFQGKPSSYINVGTQMSAVAGDLTQRFPAVWDEIPHGR</sequence>
<comment type="caution">
    <text evidence="8">The sequence shown here is derived from an EMBL/GenBank/DDBJ whole genome shotgun (WGS) entry which is preliminary data.</text>
</comment>
<evidence type="ECO:0000313" key="9">
    <source>
        <dbReference type="Proteomes" id="UP000295217"/>
    </source>
</evidence>
<dbReference type="PANTHER" id="PTHR36234">
    <property type="entry name" value="LYSYL ENDOPEPTIDASE"/>
    <property type="match status" value="1"/>
</dbReference>
<evidence type="ECO:0000256" key="1">
    <source>
        <dbReference type="ARBA" id="ARBA00008764"/>
    </source>
</evidence>
<evidence type="ECO:0000259" key="7">
    <source>
        <dbReference type="Pfam" id="PF19957"/>
    </source>
</evidence>
<dbReference type="EMBL" id="SMLB01000051">
    <property type="protein sequence ID" value="TDD65476.1"/>
    <property type="molecule type" value="Genomic_DNA"/>
</dbReference>
<dbReference type="AlphaFoldDB" id="A0A4R5A3P0"/>
<feature type="domain" description="Effector-associated" evidence="7">
    <location>
        <begin position="4"/>
        <end position="133"/>
    </location>
</feature>
<proteinExistence type="inferred from homology"/>
<dbReference type="EC" id="3.4.21.-" evidence="6"/>
<dbReference type="Proteomes" id="UP000295217">
    <property type="component" value="Unassembled WGS sequence"/>
</dbReference>
<dbReference type="Gene3D" id="2.40.10.10">
    <property type="entry name" value="Trypsin-like serine proteases"/>
    <property type="match status" value="2"/>
</dbReference>
<dbReference type="InterPro" id="IPR045432">
    <property type="entry name" value="EAD5"/>
</dbReference>
<evidence type="ECO:0000256" key="6">
    <source>
        <dbReference type="RuleBase" id="RU004296"/>
    </source>
</evidence>
<dbReference type="InterPro" id="IPR043504">
    <property type="entry name" value="Peptidase_S1_PA_chymotrypsin"/>
</dbReference>
<keyword evidence="5 6" id="KW-0720">Serine protease</keyword>
<evidence type="ECO:0000256" key="4">
    <source>
        <dbReference type="ARBA" id="ARBA00022801"/>
    </source>
</evidence>
<protein>
    <recommendedName>
        <fullName evidence="6">Serine protease</fullName>
        <ecNumber evidence="6">3.4.21.-</ecNumber>
    </recommendedName>
</protein>
<dbReference type="PANTHER" id="PTHR36234:SF5">
    <property type="entry name" value="LYSYL ENDOPEPTIDASE"/>
    <property type="match status" value="1"/>
</dbReference>
<name>A0A4R5A3P0_9ACTN</name>
<evidence type="ECO:0000256" key="2">
    <source>
        <dbReference type="ARBA" id="ARBA00022670"/>
    </source>
</evidence>
<dbReference type="RefSeq" id="WP_132106822.1">
    <property type="nucleotide sequence ID" value="NZ_SMLB01000051.1"/>
</dbReference>
<comment type="similarity">
    <text evidence="1 6">Belongs to the peptidase S1B family.</text>
</comment>
<evidence type="ECO:0000256" key="3">
    <source>
        <dbReference type="ARBA" id="ARBA00022729"/>
    </source>
</evidence>
<dbReference type="Pfam" id="PF19957">
    <property type="entry name" value="EAD5"/>
    <property type="match status" value="1"/>
</dbReference>